<dbReference type="InterPro" id="IPR000757">
    <property type="entry name" value="Beta-glucanase-like"/>
</dbReference>
<gene>
    <name evidence="4" type="ORF">GKJPGBOP_00498</name>
</gene>
<feature type="signal peptide" evidence="2">
    <location>
        <begin position="1"/>
        <end position="28"/>
    </location>
</feature>
<evidence type="ECO:0000256" key="2">
    <source>
        <dbReference type="SAM" id="SignalP"/>
    </source>
</evidence>
<evidence type="ECO:0000259" key="3">
    <source>
        <dbReference type="PROSITE" id="PS51762"/>
    </source>
</evidence>
<protein>
    <recommendedName>
        <fullName evidence="3">GH16 domain-containing protein</fullName>
    </recommendedName>
</protein>
<dbReference type="GO" id="GO:0004553">
    <property type="term" value="F:hydrolase activity, hydrolyzing O-glycosyl compounds"/>
    <property type="evidence" value="ECO:0007669"/>
    <property type="project" value="InterPro"/>
</dbReference>
<dbReference type="InterPro" id="IPR013320">
    <property type="entry name" value="ConA-like_dom_sf"/>
</dbReference>
<evidence type="ECO:0000256" key="1">
    <source>
        <dbReference type="SAM" id="MobiDB-lite"/>
    </source>
</evidence>
<evidence type="ECO:0000313" key="5">
    <source>
        <dbReference type="Proteomes" id="UP000286746"/>
    </source>
</evidence>
<organism evidence="4 5">
    <name type="scientific">Streptomyces paromomycinus</name>
    <name type="common">Streptomyces rimosus subsp. paromomycinus</name>
    <dbReference type="NCBI Taxonomy" id="92743"/>
    <lineage>
        <taxon>Bacteria</taxon>
        <taxon>Bacillati</taxon>
        <taxon>Actinomycetota</taxon>
        <taxon>Actinomycetes</taxon>
        <taxon>Kitasatosporales</taxon>
        <taxon>Streptomycetaceae</taxon>
        <taxon>Streptomyces</taxon>
    </lineage>
</organism>
<dbReference type="Proteomes" id="UP000286746">
    <property type="component" value="Unassembled WGS sequence"/>
</dbReference>
<dbReference type="CDD" id="cd00413">
    <property type="entry name" value="Glyco_hydrolase_16"/>
    <property type="match status" value="1"/>
</dbReference>
<dbReference type="RefSeq" id="WP_246177154.1">
    <property type="nucleotide sequence ID" value="NZ_BHZD01000001.1"/>
</dbReference>
<dbReference type="Gene3D" id="2.60.120.200">
    <property type="match status" value="1"/>
</dbReference>
<keyword evidence="2" id="KW-0732">Signal</keyword>
<keyword evidence="5" id="KW-1185">Reference proteome</keyword>
<dbReference type="AlphaFoldDB" id="A0A401VUU8"/>
<feature type="region of interest" description="Disordered" evidence="1">
    <location>
        <begin position="121"/>
        <end position="140"/>
    </location>
</feature>
<dbReference type="SUPFAM" id="SSF49899">
    <property type="entry name" value="Concanavalin A-like lectins/glucanases"/>
    <property type="match status" value="1"/>
</dbReference>
<dbReference type="GO" id="GO:0005975">
    <property type="term" value="P:carbohydrate metabolic process"/>
    <property type="evidence" value="ECO:0007669"/>
    <property type="project" value="InterPro"/>
</dbReference>
<reference evidence="4 5" key="1">
    <citation type="submission" date="2018-11" db="EMBL/GenBank/DDBJ databases">
        <title>Whole genome sequence of Streptomyces paromomycinus NBRC 15454(T).</title>
        <authorList>
            <person name="Komaki H."/>
            <person name="Tamura T."/>
        </authorList>
    </citation>
    <scope>NUCLEOTIDE SEQUENCE [LARGE SCALE GENOMIC DNA]</scope>
    <source>
        <strain evidence="4 5">NBRC 15454</strain>
    </source>
</reference>
<accession>A0A401VUU8</accession>
<dbReference type="Pfam" id="PF00722">
    <property type="entry name" value="Glyco_hydro_16"/>
    <property type="match status" value="1"/>
</dbReference>
<evidence type="ECO:0000313" key="4">
    <source>
        <dbReference type="EMBL" id="GCD40845.1"/>
    </source>
</evidence>
<dbReference type="PROSITE" id="PS51762">
    <property type="entry name" value="GH16_2"/>
    <property type="match status" value="1"/>
</dbReference>
<name>A0A401VUU8_STREY</name>
<dbReference type="EMBL" id="BHZD01000001">
    <property type="protein sequence ID" value="GCD40845.1"/>
    <property type="molecule type" value="Genomic_DNA"/>
</dbReference>
<feature type="domain" description="GH16" evidence="3">
    <location>
        <begin position="59"/>
        <end position="302"/>
    </location>
</feature>
<sequence>MHRLLHRALVTASTLLVSMMLPAPPGHASQTAPSDDACHTVNTNVPRGDCGSFRQTFAENFNGDTVPLGAFSDCDHQAGQPDAFCDGLRGKYRADWWAYPTGWSDTAASGADGNDGRSVGGRYHPEDTVSVGPAADGDGRMRIRMWRPPDGGPVHAAAIVPKAAMHQAYGKFSARLRVTHATPGYKSAWLHHGDGCEIDYPEQNWTDTLAAFHHPCNGEEQDAFPTEARWTAWHTVSLEWTPEAVRFYLDGRLIGLSTDGVPTQPLTWVLQNESALDGPYAAPGSSAELQITWVTVYAYEGAR</sequence>
<comment type="caution">
    <text evidence="4">The sequence shown here is derived from an EMBL/GenBank/DDBJ whole genome shotgun (WGS) entry which is preliminary data.</text>
</comment>
<feature type="chain" id="PRO_5019508841" description="GH16 domain-containing protein" evidence="2">
    <location>
        <begin position="29"/>
        <end position="303"/>
    </location>
</feature>
<proteinExistence type="predicted"/>